<keyword evidence="4 5" id="KW-0456">Lyase</keyword>
<accession>A0ABQ9P222</accession>
<comment type="similarity">
    <text evidence="2 5">Belongs to the group II decarboxylase family.</text>
</comment>
<dbReference type="Pfam" id="PF00282">
    <property type="entry name" value="Pyridoxal_deC"/>
    <property type="match status" value="1"/>
</dbReference>
<dbReference type="Proteomes" id="UP001172684">
    <property type="component" value="Unassembled WGS sequence"/>
</dbReference>
<sequence>MLSESTMRRACAAELELDQSLESTSGADILPSKEVLQHARSSLVTTISEEGLGLSNTVKHLKDDIVPALNLASQSPNYYGFVTGGVTPVAALADNIVTAYDQNVQVHLPGETIATEVEDRSLKMLCELLNFEPREWPHKTFTTGATASNILGLACGREYVIAEAARRMNKSPVNVGDLGLAKALRLCGLDDIQILTTVPHSSLGKAASIVGIGRSSITLVGRPDAAHKFDLVKLEQILQARSSAYIIAISCAEVNTGLFATSSAAEMLQLRELCNKYGAWIHVDGAFGLLVRLLDGHGYLNIRAGCDGIQLADSITGDAHKLLNVPYDCGFFLSKHRALAENVFRNSNAAYLNAGATDTSSIASPLNIGIENSRRFRALPVYASLTAYGLSGYRDMLERQIKLARGIARFILRHPEYDLLPTTEADEENRLEYIYIIVLFRAKDDSLNEDLVKHINATKKIYVSGTTWNGASACRFAVSNWQVDVDRDLQLVTDVLDRVALVASHA</sequence>
<comment type="caution">
    <text evidence="6">The sequence shown here is derived from an EMBL/GenBank/DDBJ whole genome shotgun (WGS) entry which is preliminary data.</text>
</comment>
<dbReference type="Gene3D" id="3.40.640.10">
    <property type="entry name" value="Type I PLP-dependent aspartate aminotransferase-like (Major domain)"/>
    <property type="match status" value="1"/>
</dbReference>
<dbReference type="EMBL" id="JAPDRL010000019">
    <property type="protein sequence ID" value="KAJ9666442.1"/>
    <property type="molecule type" value="Genomic_DNA"/>
</dbReference>
<proteinExistence type="inferred from homology"/>
<organism evidence="6 7">
    <name type="scientific">Coniosporium apollinis</name>
    <dbReference type="NCBI Taxonomy" id="61459"/>
    <lineage>
        <taxon>Eukaryota</taxon>
        <taxon>Fungi</taxon>
        <taxon>Dikarya</taxon>
        <taxon>Ascomycota</taxon>
        <taxon>Pezizomycotina</taxon>
        <taxon>Dothideomycetes</taxon>
        <taxon>Dothideomycetes incertae sedis</taxon>
        <taxon>Coniosporium</taxon>
    </lineage>
</organism>
<keyword evidence="3 5" id="KW-0663">Pyridoxal phosphate</keyword>
<dbReference type="InterPro" id="IPR015422">
    <property type="entry name" value="PyrdxlP-dep_Trfase_small"/>
</dbReference>
<evidence type="ECO:0000256" key="4">
    <source>
        <dbReference type="ARBA" id="ARBA00023239"/>
    </source>
</evidence>
<dbReference type="InterPro" id="IPR015424">
    <property type="entry name" value="PyrdxlP-dep_Trfase"/>
</dbReference>
<dbReference type="SUPFAM" id="SSF53383">
    <property type="entry name" value="PLP-dependent transferases"/>
    <property type="match status" value="1"/>
</dbReference>
<evidence type="ECO:0000256" key="2">
    <source>
        <dbReference type="ARBA" id="ARBA00009533"/>
    </source>
</evidence>
<dbReference type="PANTHER" id="PTHR11999">
    <property type="entry name" value="GROUP II PYRIDOXAL-5-PHOSPHATE DECARBOXYLASE"/>
    <property type="match status" value="1"/>
</dbReference>
<evidence type="ECO:0000256" key="1">
    <source>
        <dbReference type="ARBA" id="ARBA00001933"/>
    </source>
</evidence>
<comment type="cofactor">
    <cofactor evidence="1 5">
        <name>pyridoxal 5'-phosphate</name>
        <dbReference type="ChEBI" id="CHEBI:597326"/>
    </cofactor>
</comment>
<name>A0ABQ9P222_9PEZI</name>
<dbReference type="InterPro" id="IPR015421">
    <property type="entry name" value="PyrdxlP-dep_Trfase_major"/>
</dbReference>
<evidence type="ECO:0000313" key="7">
    <source>
        <dbReference type="Proteomes" id="UP001172684"/>
    </source>
</evidence>
<dbReference type="InterPro" id="IPR002129">
    <property type="entry name" value="PyrdxlP-dep_de-COase"/>
</dbReference>
<evidence type="ECO:0000313" key="6">
    <source>
        <dbReference type="EMBL" id="KAJ9666442.1"/>
    </source>
</evidence>
<evidence type="ECO:0008006" key="8">
    <source>
        <dbReference type="Google" id="ProtNLM"/>
    </source>
</evidence>
<evidence type="ECO:0000256" key="5">
    <source>
        <dbReference type="RuleBase" id="RU000382"/>
    </source>
</evidence>
<evidence type="ECO:0000256" key="3">
    <source>
        <dbReference type="ARBA" id="ARBA00022898"/>
    </source>
</evidence>
<gene>
    <name evidence="6" type="ORF">H2201_003364</name>
</gene>
<dbReference type="PANTHER" id="PTHR11999:SF165">
    <property type="entry name" value="DECARBOXYLASE, PUTATIVE (AFU_ORTHOLOGUE AFUA_2G04980)-RELATED"/>
    <property type="match status" value="1"/>
</dbReference>
<dbReference type="Gene3D" id="3.90.1150.10">
    <property type="entry name" value="Aspartate Aminotransferase, domain 1"/>
    <property type="match status" value="1"/>
</dbReference>
<keyword evidence="7" id="KW-1185">Reference proteome</keyword>
<reference evidence="6" key="1">
    <citation type="submission" date="2022-10" db="EMBL/GenBank/DDBJ databases">
        <title>Culturing micro-colonial fungi from biological soil crusts in the Mojave desert and describing Neophaeococcomyces mojavensis, and introducing the new genera and species Taxawa tesnikishii.</title>
        <authorList>
            <person name="Kurbessoian T."/>
            <person name="Stajich J.E."/>
        </authorList>
    </citation>
    <scope>NUCLEOTIDE SEQUENCE</scope>
    <source>
        <strain evidence="6">TK_1</strain>
    </source>
</reference>
<protein>
    <recommendedName>
        <fullName evidence="8">Tyrosine decarboxylase</fullName>
    </recommendedName>
</protein>
<dbReference type="InterPro" id="IPR010977">
    <property type="entry name" value="Aromatic_deC"/>
</dbReference>